<reference evidence="2 3" key="1">
    <citation type="submission" date="2019-09" db="EMBL/GenBank/DDBJ databases">
        <title>Genome sequence of Adhaeribacter sp. M2.</title>
        <authorList>
            <person name="Srinivasan S."/>
        </authorList>
    </citation>
    <scope>NUCLEOTIDE SEQUENCE [LARGE SCALE GENOMIC DNA]</scope>
    <source>
        <strain evidence="2 3">M2</strain>
    </source>
</reference>
<dbReference type="EMBL" id="VTWT01000009">
    <property type="protein sequence ID" value="KAA9327300.1"/>
    <property type="molecule type" value="Genomic_DNA"/>
</dbReference>
<organism evidence="2 3">
    <name type="scientific">Adhaeribacter soli</name>
    <dbReference type="NCBI Taxonomy" id="2607655"/>
    <lineage>
        <taxon>Bacteria</taxon>
        <taxon>Pseudomonadati</taxon>
        <taxon>Bacteroidota</taxon>
        <taxon>Cytophagia</taxon>
        <taxon>Cytophagales</taxon>
        <taxon>Hymenobacteraceae</taxon>
        <taxon>Adhaeribacter</taxon>
    </lineage>
</organism>
<protein>
    <recommendedName>
        <fullName evidence="4">Porin family protein</fullName>
    </recommendedName>
</protein>
<evidence type="ECO:0008006" key="4">
    <source>
        <dbReference type="Google" id="ProtNLM"/>
    </source>
</evidence>
<dbReference type="RefSeq" id="WP_150904804.1">
    <property type="nucleotide sequence ID" value="NZ_VTWT01000009.1"/>
</dbReference>
<evidence type="ECO:0000256" key="1">
    <source>
        <dbReference type="SAM" id="SignalP"/>
    </source>
</evidence>
<name>A0A5N1IRB8_9BACT</name>
<dbReference type="SUPFAM" id="SSF56935">
    <property type="entry name" value="Porins"/>
    <property type="match status" value="1"/>
</dbReference>
<accession>A0A5N1IRB8</accession>
<feature type="chain" id="PRO_5024877874" description="Porin family protein" evidence="1">
    <location>
        <begin position="21"/>
        <end position="210"/>
    </location>
</feature>
<dbReference type="Proteomes" id="UP000326570">
    <property type="component" value="Unassembled WGS sequence"/>
</dbReference>
<dbReference type="AlphaFoldDB" id="A0A5N1IRB8"/>
<feature type="signal peptide" evidence="1">
    <location>
        <begin position="1"/>
        <end position="20"/>
    </location>
</feature>
<gene>
    <name evidence="2" type="ORF">F0P94_15390</name>
</gene>
<keyword evidence="3" id="KW-1185">Reference proteome</keyword>
<proteinExistence type="predicted"/>
<evidence type="ECO:0000313" key="3">
    <source>
        <dbReference type="Proteomes" id="UP000326570"/>
    </source>
</evidence>
<evidence type="ECO:0000313" key="2">
    <source>
        <dbReference type="EMBL" id="KAA9327300.1"/>
    </source>
</evidence>
<comment type="caution">
    <text evidence="2">The sequence shown here is derived from an EMBL/GenBank/DDBJ whole genome shotgun (WGS) entry which is preliminary data.</text>
</comment>
<sequence>MKLKFAFIALFSAFGLNTFAQSEKTALETMPVATVAPDSAVQTKVAENKPEGTKTVVQAPKKVFYNLSAGAGFSNFGNYTYISPSVFYRLNPKWSVFTSLTYLNGNFSYFGGDNRQPMATKNYLLHAGAAYDVNDKLRLSGSVWRDFSGATTQFNNSGFRQPAIYGTEFHARYKITENLSVSGGIRTTNGNFYSPYNYNSYYSPSPFLGF</sequence>
<keyword evidence="1" id="KW-0732">Signal</keyword>